<evidence type="ECO:0000313" key="2">
    <source>
        <dbReference type="Proteomes" id="UP001500839"/>
    </source>
</evidence>
<accession>A0ABP9CGA1</accession>
<organism evidence="1 2">
    <name type="scientific">Tomitella cavernea</name>
    <dbReference type="NCBI Taxonomy" id="1387982"/>
    <lineage>
        <taxon>Bacteria</taxon>
        <taxon>Bacillati</taxon>
        <taxon>Actinomycetota</taxon>
        <taxon>Actinomycetes</taxon>
        <taxon>Mycobacteriales</taxon>
        <taxon>Tomitella</taxon>
    </lineage>
</organism>
<gene>
    <name evidence="1" type="ORF">GCM10023353_10790</name>
</gene>
<name>A0ABP9CGA1_9ACTN</name>
<dbReference type="RefSeq" id="WP_200170844.1">
    <property type="nucleotide sequence ID" value="NZ_BAABKQ010000001.1"/>
</dbReference>
<proteinExistence type="predicted"/>
<protein>
    <submittedName>
        <fullName evidence="1">Uncharacterized protein</fullName>
    </submittedName>
</protein>
<dbReference type="Proteomes" id="UP001500839">
    <property type="component" value="Unassembled WGS sequence"/>
</dbReference>
<sequence length="69" mass="7855">MTTATPSRRMVRTLTMDEAHAEITKLLDEAGMTREELQRLGDEWELDAGHRGILSEIEGLEFLLDRAAR</sequence>
<comment type="caution">
    <text evidence="1">The sequence shown here is derived from an EMBL/GenBank/DDBJ whole genome shotgun (WGS) entry which is preliminary data.</text>
</comment>
<reference evidence="2" key="1">
    <citation type="journal article" date="2019" name="Int. J. Syst. Evol. Microbiol.">
        <title>The Global Catalogue of Microorganisms (GCM) 10K type strain sequencing project: providing services to taxonomists for standard genome sequencing and annotation.</title>
        <authorList>
            <consortium name="The Broad Institute Genomics Platform"/>
            <consortium name="The Broad Institute Genome Sequencing Center for Infectious Disease"/>
            <person name="Wu L."/>
            <person name="Ma J."/>
        </authorList>
    </citation>
    <scope>NUCLEOTIDE SEQUENCE [LARGE SCALE GENOMIC DNA]</scope>
    <source>
        <strain evidence="2">JCM 18542</strain>
    </source>
</reference>
<keyword evidence="2" id="KW-1185">Reference proteome</keyword>
<evidence type="ECO:0000313" key="1">
    <source>
        <dbReference type="EMBL" id="GAA4808856.1"/>
    </source>
</evidence>
<dbReference type="EMBL" id="BAABKQ010000001">
    <property type="protein sequence ID" value="GAA4808856.1"/>
    <property type="molecule type" value="Genomic_DNA"/>
</dbReference>